<dbReference type="Proteomes" id="UP000256971">
    <property type="component" value="Chromosome"/>
</dbReference>
<dbReference type="SMART" id="SM00342">
    <property type="entry name" value="HTH_ARAC"/>
    <property type="match status" value="1"/>
</dbReference>
<dbReference type="PANTHER" id="PTHR43130:SF3">
    <property type="entry name" value="HTH-TYPE TRANSCRIPTIONAL REGULATOR RV1931C"/>
    <property type="match status" value="1"/>
</dbReference>
<dbReference type="Gene3D" id="3.40.50.880">
    <property type="match status" value="1"/>
</dbReference>
<dbReference type="InterPro" id="IPR009057">
    <property type="entry name" value="Homeodomain-like_sf"/>
</dbReference>
<dbReference type="InterPro" id="IPR020449">
    <property type="entry name" value="Tscrpt_reg_AraC-type_HTH"/>
</dbReference>
<dbReference type="SUPFAM" id="SSF46689">
    <property type="entry name" value="Homeodomain-like"/>
    <property type="match status" value="1"/>
</dbReference>
<reference evidence="5 6" key="1">
    <citation type="submission" date="2018-08" db="EMBL/GenBank/DDBJ databases">
        <title>Complete genome sequence of type strain Thalassospira indica MCCC 1A01103T, isolated from isolated from deep seawater of the Indian Ocean.</title>
        <authorList>
            <person name="Liu Y."/>
        </authorList>
    </citation>
    <scope>NUCLEOTIDE SEQUENCE [LARGE SCALE GENOMIC DNA]</scope>
    <source>
        <strain evidence="5 6">PB8BT</strain>
    </source>
</reference>
<dbReference type="PRINTS" id="PR00032">
    <property type="entry name" value="HTHARAC"/>
</dbReference>
<dbReference type="SUPFAM" id="SSF52317">
    <property type="entry name" value="Class I glutamine amidotransferase-like"/>
    <property type="match status" value="1"/>
</dbReference>
<dbReference type="InterPro" id="IPR002818">
    <property type="entry name" value="DJ-1/PfpI"/>
</dbReference>
<accession>A0ABM6XXD6</accession>
<dbReference type="Pfam" id="PF01965">
    <property type="entry name" value="DJ-1_PfpI"/>
    <property type="match status" value="1"/>
</dbReference>
<evidence type="ECO:0000313" key="6">
    <source>
        <dbReference type="Proteomes" id="UP000256971"/>
    </source>
</evidence>
<evidence type="ECO:0000256" key="1">
    <source>
        <dbReference type="ARBA" id="ARBA00023015"/>
    </source>
</evidence>
<dbReference type="PROSITE" id="PS01124">
    <property type="entry name" value="HTH_ARAC_FAMILY_2"/>
    <property type="match status" value="1"/>
</dbReference>
<dbReference type="InterPro" id="IPR018060">
    <property type="entry name" value="HTH_AraC"/>
</dbReference>
<dbReference type="CDD" id="cd03136">
    <property type="entry name" value="GATase1_AraC_ArgR_like"/>
    <property type="match status" value="1"/>
</dbReference>
<dbReference type="Pfam" id="PF12833">
    <property type="entry name" value="HTH_18"/>
    <property type="match status" value="1"/>
</dbReference>
<evidence type="ECO:0000259" key="4">
    <source>
        <dbReference type="PROSITE" id="PS01124"/>
    </source>
</evidence>
<dbReference type="EMBL" id="CP031555">
    <property type="protein sequence ID" value="AXO13863.1"/>
    <property type="molecule type" value="Genomic_DNA"/>
</dbReference>
<evidence type="ECO:0000256" key="3">
    <source>
        <dbReference type="ARBA" id="ARBA00023163"/>
    </source>
</evidence>
<keyword evidence="1" id="KW-0805">Transcription regulation</keyword>
<dbReference type="PANTHER" id="PTHR43130">
    <property type="entry name" value="ARAC-FAMILY TRANSCRIPTIONAL REGULATOR"/>
    <property type="match status" value="1"/>
</dbReference>
<evidence type="ECO:0000313" key="5">
    <source>
        <dbReference type="EMBL" id="AXO13863.1"/>
    </source>
</evidence>
<dbReference type="InterPro" id="IPR052158">
    <property type="entry name" value="INH-QAR"/>
</dbReference>
<name>A0ABM6XXD6_9PROT</name>
<protein>
    <submittedName>
        <fullName evidence="5">GlxA family transcriptional regulator</fullName>
    </submittedName>
</protein>
<organism evidence="5 6">
    <name type="scientific">Thalassospira indica</name>
    <dbReference type="NCBI Taxonomy" id="1891279"/>
    <lineage>
        <taxon>Bacteria</taxon>
        <taxon>Pseudomonadati</taxon>
        <taxon>Pseudomonadota</taxon>
        <taxon>Alphaproteobacteria</taxon>
        <taxon>Rhodospirillales</taxon>
        <taxon>Thalassospiraceae</taxon>
        <taxon>Thalassospira</taxon>
    </lineage>
</organism>
<dbReference type="InterPro" id="IPR029062">
    <property type="entry name" value="Class_I_gatase-like"/>
</dbReference>
<sequence length="344" mass="37902">MYIFAMNSFSNPRSDLGKTPVKKRLRVAFLLADNFTLTAFASFVDVLRLSADEADRSRPIHCDWTVLSDTMNPVRSSCGVKVQPDTRLRNASDYDYIVVVGGLIQEQGGFSPDCIAYLKAAAAQGKNLIGLCTGVFALYEAGLLEGYRCCVSWFHHDEFVERFEAAQPVSDQIFVVDRDRLTCSGGHGTAHLAAWVVEKHIGRTAATKSLSIMIINEAMTGENPQPGFQTDLVARDALVKKALLRMRQNIESPETIAKLAEKLGVTRRKLERAFHADIGISPSRAALRIRIDAAKKLLAEPNKTTTQIALSTGFCDASHFIHAFKAEIGMNPTEYRNTVPTPLP</sequence>
<feature type="domain" description="HTH araC/xylS-type" evidence="4">
    <location>
        <begin position="240"/>
        <end position="338"/>
    </location>
</feature>
<keyword evidence="3" id="KW-0804">Transcription</keyword>
<gene>
    <name evidence="5" type="ORF">DY252_06220</name>
</gene>
<dbReference type="Gene3D" id="1.10.10.60">
    <property type="entry name" value="Homeodomain-like"/>
    <property type="match status" value="1"/>
</dbReference>
<evidence type="ECO:0000256" key="2">
    <source>
        <dbReference type="ARBA" id="ARBA00023125"/>
    </source>
</evidence>
<proteinExistence type="predicted"/>
<keyword evidence="6" id="KW-1185">Reference proteome</keyword>
<keyword evidence="2" id="KW-0238">DNA-binding</keyword>